<evidence type="ECO:0008006" key="4">
    <source>
        <dbReference type="Google" id="ProtNLM"/>
    </source>
</evidence>
<comment type="caution">
    <text evidence="2">The sequence shown here is derived from an EMBL/GenBank/DDBJ whole genome shotgun (WGS) entry which is preliminary data.</text>
</comment>
<protein>
    <recommendedName>
        <fullName evidence="4">CBS domain-containing protein</fullName>
    </recommendedName>
</protein>
<proteinExistence type="predicted"/>
<sequence length="117" mass="13066">MSMDTLGLPLQHSLRSQPDPRGLHRPTPQLKGLTAIDSRSRRQRPGRRDPTIPTTPSASDTVVLTPMNGYHLGKVADLMRQEGWTVDFDNMAAVFFMQPQYFFVAQTLSGDIVGELK</sequence>
<keyword evidence="3" id="KW-1185">Reference proteome</keyword>
<feature type="compositionally biased region" description="Polar residues" evidence="1">
    <location>
        <begin position="52"/>
        <end position="62"/>
    </location>
</feature>
<dbReference type="Proteomes" id="UP001519460">
    <property type="component" value="Unassembled WGS sequence"/>
</dbReference>
<dbReference type="AlphaFoldDB" id="A0ABD0JX65"/>
<organism evidence="2 3">
    <name type="scientific">Batillaria attramentaria</name>
    <dbReference type="NCBI Taxonomy" id="370345"/>
    <lineage>
        <taxon>Eukaryota</taxon>
        <taxon>Metazoa</taxon>
        <taxon>Spiralia</taxon>
        <taxon>Lophotrochozoa</taxon>
        <taxon>Mollusca</taxon>
        <taxon>Gastropoda</taxon>
        <taxon>Caenogastropoda</taxon>
        <taxon>Sorbeoconcha</taxon>
        <taxon>Cerithioidea</taxon>
        <taxon>Batillariidae</taxon>
        <taxon>Batillaria</taxon>
    </lineage>
</organism>
<evidence type="ECO:0000313" key="2">
    <source>
        <dbReference type="EMBL" id="KAK7479294.1"/>
    </source>
</evidence>
<name>A0ABD0JX65_9CAEN</name>
<dbReference type="EMBL" id="JACVVK020000306">
    <property type="protein sequence ID" value="KAK7479294.1"/>
    <property type="molecule type" value="Genomic_DNA"/>
</dbReference>
<feature type="region of interest" description="Disordered" evidence="1">
    <location>
        <begin position="1"/>
        <end position="62"/>
    </location>
</feature>
<gene>
    <name evidence="2" type="ORF">BaRGS_00029464</name>
</gene>
<reference evidence="2 3" key="1">
    <citation type="journal article" date="2023" name="Sci. Data">
        <title>Genome assembly of the Korean intertidal mud-creeper Batillaria attramentaria.</title>
        <authorList>
            <person name="Patra A.K."/>
            <person name="Ho P.T."/>
            <person name="Jun S."/>
            <person name="Lee S.J."/>
            <person name="Kim Y."/>
            <person name="Won Y.J."/>
        </authorList>
    </citation>
    <scope>NUCLEOTIDE SEQUENCE [LARGE SCALE GENOMIC DNA]</scope>
    <source>
        <strain evidence="2">Wonlab-2016</strain>
    </source>
</reference>
<accession>A0ABD0JX65</accession>
<evidence type="ECO:0000256" key="1">
    <source>
        <dbReference type="SAM" id="MobiDB-lite"/>
    </source>
</evidence>
<evidence type="ECO:0000313" key="3">
    <source>
        <dbReference type="Proteomes" id="UP001519460"/>
    </source>
</evidence>